<proteinExistence type="inferred from homology"/>
<dbReference type="SUPFAM" id="SSF51445">
    <property type="entry name" value="(Trans)glycosidases"/>
    <property type="match status" value="1"/>
</dbReference>
<keyword evidence="4" id="KW-0146">Chitin degradation</keyword>
<evidence type="ECO:0000256" key="1">
    <source>
        <dbReference type="ARBA" id="ARBA00000822"/>
    </source>
</evidence>
<dbReference type="InterPro" id="IPR001579">
    <property type="entry name" value="Glyco_hydro_18_chit_AS"/>
</dbReference>
<dbReference type="Proteomes" id="UP000002812">
    <property type="component" value="Unassembled WGS sequence"/>
</dbReference>
<comment type="similarity">
    <text evidence="9">Belongs to the glycosyl hydrolase 18 family.</text>
</comment>
<dbReference type="AlphaFoldDB" id="I8I9K3"/>
<keyword evidence="3 8" id="KW-0378">Hydrolase</keyword>
<gene>
    <name evidence="11" type="ORF">Ao3042_10120</name>
</gene>
<evidence type="ECO:0000256" key="9">
    <source>
        <dbReference type="RuleBase" id="RU004453"/>
    </source>
</evidence>
<sequence length="339" mass="38742">MPDHGIAYPRLPSEFNEVTNPIPNLRPHQARKIVIYYQTMTVSLKDLAVAYLIESWLQMETLTHLIVGCFHLGRNGYLHLNNHTPDHESFTELWQDKQTLQQRGLKVLAMLGGACPGSFIVLDEDESFQECYKTLYDMLVKYKFDGIDLDIEEPISQNGINRLVDRLRADFGPNFIITLAPVATALQGKAHLSGFDYLRFEGERGDKINFYNTQFYNGWGSLETTKDYDAIMAMGFPPSRVLPTLLTHRNNGTAGFIEFDKLRPVLIELRLRYPYLGGVAGWEYFNSDPGGQEMPYQWLAIVSFIETSVYLLGPDHRRLLSFARTQQSRGHPRDSLLGQ</sequence>
<name>I8I9K3_ASPO3</name>
<evidence type="ECO:0000256" key="7">
    <source>
        <dbReference type="ARBA" id="ARBA00023326"/>
    </source>
</evidence>
<dbReference type="PANTHER" id="PTHR45708">
    <property type="entry name" value="ENDOCHITINASE"/>
    <property type="match status" value="1"/>
</dbReference>
<keyword evidence="6 8" id="KW-0326">Glycosidase</keyword>
<dbReference type="GO" id="GO:0000272">
    <property type="term" value="P:polysaccharide catabolic process"/>
    <property type="evidence" value="ECO:0007669"/>
    <property type="project" value="UniProtKB-KW"/>
</dbReference>
<evidence type="ECO:0000256" key="5">
    <source>
        <dbReference type="ARBA" id="ARBA00023277"/>
    </source>
</evidence>
<keyword evidence="5" id="KW-0119">Carbohydrate metabolism</keyword>
<dbReference type="Gene3D" id="3.20.20.80">
    <property type="entry name" value="Glycosidases"/>
    <property type="match status" value="1"/>
</dbReference>
<dbReference type="PROSITE" id="PS51910">
    <property type="entry name" value="GH18_2"/>
    <property type="match status" value="1"/>
</dbReference>
<evidence type="ECO:0000256" key="2">
    <source>
        <dbReference type="ARBA" id="ARBA00012729"/>
    </source>
</evidence>
<dbReference type="GO" id="GO:0006032">
    <property type="term" value="P:chitin catabolic process"/>
    <property type="evidence" value="ECO:0007669"/>
    <property type="project" value="UniProtKB-KW"/>
</dbReference>
<dbReference type="HOGENOM" id="CLU_060983_2_0_1"/>
<keyword evidence="7" id="KW-0624">Polysaccharide degradation</keyword>
<dbReference type="Pfam" id="PF00704">
    <property type="entry name" value="Glyco_hydro_18"/>
    <property type="match status" value="1"/>
</dbReference>
<evidence type="ECO:0000256" key="4">
    <source>
        <dbReference type="ARBA" id="ARBA00023024"/>
    </source>
</evidence>
<dbReference type="PANTHER" id="PTHR45708:SF60">
    <property type="entry name" value="III CHITINASE, PUTATIVE (AFU_ORTHOLOGUE AFUA_5G03850)-RELATED"/>
    <property type="match status" value="1"/>
</dbReference>
<reference evidence="12" key="2">
    <citation type="submission" date="2012-06" db="EMBL/GenBank/DDBJ databases">
        <title>Comparative genomic analyses of Aspergillus oryzae 3.042 and A. oryzae RIB40 for soy-sauce fermentation.</title>
        <authorList>
            <person name="Zhao G."/>
            <person name="Hou L."/>
            <person name="Wang C."/>
            <person name="Cao X."/>
        </authorList>
    </citation>
    <scope>NUCLEOTIDE SEQUENCE [LARGE SCALE GENOMIC DNA]</scope>
    <source>
        <strain evidence="12">3.042</strain>
    </source>
</reference>
<protein>
    <recommendedName>
        <fullName evidence="2">chitinase</fullName>
        <ecNumber evidence="2">3.2.1.14</ecNumber>
    </recommendedName>
</protein>
<accession>I8I9K3</accession>
<evidence type="ECO:0000259" key="10">
    <source>
        <dbReference type="PROSITE" id="PS51910"/>
    </source>
</evidence>
<dbReference type="InterPro" id="IPR017853">
    <property type="entry name" value="GH"/>
</dbReference>
<dbReference type="OrthoDB" id="3012298at2759"/>
<dbReference type="CDD" id="cd06546">
    <property type="entry name" value="GH18_CTS3_chitinase"/>
    <property type="match status" value="1"/>
</dbReference>
<dbReference type="GO" id="GO:0008843">
    <property type="term" value="F:endochitinase activity"/>
    <property type="evidence" value="ECO:0007669"/>
    <property type="project" value="UniProtKB-EC"/>
</dbReference>
<evidence type="ECO:0000313" key="11">
    <source>
        <dbReference type="EMBL" id="EIT73896.1"/>
    </source>
</evidence>
<comment type="catalytic activity">
    <reaction evidence="1">
        <text>Random endo-hydrolysis of N-acetyl-beta-D-glucosaminide (1-&gt;4)-beta-linkages in chitin and chitodextrins.</text>
        <dbReference type="EC" id="3.2.1.14"/>
    </reaction>
</comment>
<dbReference type="EMBL" id="AKHY01000198">
    <property type="protein sequence ID" value="EIT73896.1"/>
    <property type="molecule type" value="Genomic_DNA"/>
</dbReference>
<dbReference type="EC" id="3.2.1.14" evidence="2"/>
<comment type="caution">
    <text evidence="11">The sequence shown here is derived from an EMBL/GenBank/DDBJ whole genome shotgun (WGS) entry which is preliminary data.</text>
</comment>
<dbReference type="InterPro" id="IPR050542">
    <property type="entry name" value="Glycosyl_Hydrlase18_Chitinase"/>
</dbReference>
<dbReference type="GO" id="GO:0005576">
    <property type="term" value="C:extracellular region"/>
    <property type="evidence" value="ECO:0007669"/>
    <property type="project" value="TreeGrafter"/>
</dbReference>
<reference evidence="11 12" key="1">
    <citation type="journal article" date="2012" name="Eukaryot. Cell">
        <title>Draft genome sequence of Aspergillus oryzae strain 3.042.</title>
        <authorList>
            <person name="Zhao G."/>
            <person name="Yao Y."/>
            <person name="Qi W."/>
            <person name="Wang C."/>
            <person name="Hou L."/>
            <person name="Zeng B."/>
            <person name="Cao X."/>
        </authorList>
    </citation>
    <scope>NUCLEOTIDE SEQUENCE [LARGE SCALE GENOMIC DNA]</scope>
    <source>
        <strain evidence="11 12">3.042</strain>
    </source>
</reference>
<dbReference type="InterPro" id="IPR001223">
    <property type="entry name" value="Glyco_hydro18_cat"/>
</dbReference>
<dbReference type="PROSITE" id="PS01095">
    <property type="entry name" value="GH18_1"/>
    <property type="match status" value="1"/>
</dbReference>
<evidence type="ECO:0000256" key="6">
    <source>
        <dbReference type="ARBA" id="ARBA00023295"/>
    </source>
</evidence>
<feature type="domain" description="GH18" evidence="10">
    <location>
        <begin position="31"/>
        <end position="309"/>
    </location>
</feature>
<evidence type="ECO:0000256" key="8">
    <source>
        <dbReference type="RuleBase" id="RU000489"/>
    </source>
</evidence>
<evidence type="ECO:0000256" key="3">
    <source>
        <dbReference type="ARBA" id="ARBA00022801"/>
    </source>
</evidence>
<evidence type="ECO:0000313" key="12">
    <source>
        <dbReference type="Proteomes" id="UP000002812"/>
    </source>
</evidence>
<organism evidence="11 12">
    <name type="scientific">Aspergillus oryzae (strain 3.042)</name>
    <name type="common">Yellow koji mold</name>
    <dbReference type="NCBI Taxonomy" id="1160506"/>
    <lineage>
        <taxon>Eukaryota</taxon>
        <taxon>Fungi</taxon>
        <taxon>Dikarya</taxon>
        <taxon>Ascomycota</taxon>
        <taxon>Pezizomycotina</taxon>
        <taxon>Eurotiomycetes</taxon>
        <taxon>Eurotiomycetidae</taxon>
        <taxon>Eurotiales</taxon>
        <taxon>Aspergillaceae</taxon>
        <taxon>Aspergillus</taxon>
        <taxon>Aspergillus subgen. Circumdati</taxon>
    </lineage>
</organism>